<feature type="domain" description="ABC transmembrane type-1" evidence="8">
    <location>
        <begin position="16"/>
        <end position="210"/>
    </location>
</feature>
<feature type="transmembrane region" description="Helical" evidence="7">
    <location>
        <begin position="21"/>
        <end position="45"/>
    </location>
</feature>
<evidence type="ECO:0000313" key="10">
    <source>
        <dbReference type="Proteomes" id="UP000278632"/>
    </source>
</evidence>
<evidence type="ECO:0000256" key="3">
    <source>
        <dbReference type="ARBA" id="ARBA00022475"/>
    </source>
</evidence>
<evidence type="ECO:0000256" key="1">
    <source>
        <dbReference type="ARBA" id="ARBA00004651"/>
    </source>
</evidence>
<dbReference type="AlphaFoldDB" id="A0A3N0B360"/>
<evidence type="ECO:0000256" key="7">
    <source>
        <dbReference type="RuleBase" id="RU363032"/>
    </source>
</evidence>
<keyword evidence="5 7" id="KW-1133">Transmembrane helix</keyword>
<gene>
    <name evidence="9" type="ORF">DMP08_09150</name>
</gene>
<dbReference type="RefSeq" id="WP_123192604.1">
    <property type="nucleotide sequence ID" value="NZ_QICD01000020.1"/>
</dbReference>
<dbReference type="EMBL" id="QICD01000020">
    <property type="protein sequence ID" value="RNL41563.1"/>
    <property type="molecule type" value="Genomic_DNA"/>
</dbReference>
<dbReference type="Gene3D" id="1.10.3720.10">
    <property type="entry name" value="MetI-like"/>
    <property type="match status" value="1"/>
</dbReference>
<dbReference type="OrthoDB" id="9793490at2"/>
<dbReference type="InterPro" id="IPR035906">
    <property type="entry name" value="MetI-like_sf"/>
</dbReference>
<evidence type="ECO:0000313" key="9">
    <source>
        <dbReference type="EMBL" id="RNL41563.1"/>
    </source>
</evidence>
<keyword evidence="2 7" id="KW-0813">Transport</keyword>
<feature type="transmembrane region" description="Helical" evidence="7">
    <location>
        <begin position="191"/>
        <end position="214"/>
    </location>
</feature>
<protein>
    <submittedName>
        <fullName evidence="9">Methionine ABC transporter permease</fullName>
    </submittedName>
</protein>
<dbReference type="PROSITE" id="PS50928">
    <property type="entry name" value="ABC_TM1"/>
    <property type="match status" value="1"/>
</dbReference>
<reference evidence="10" key="1">
    <citation type="submission" date="2018-05" db="EMBL/GenBank/DDBJ databases">
        <title>Genome Sequencing of selected type strains of the family Eggerthellaceae.</title>
        <authorList>
            <person name="Danylec N."/>
            <person name="Stoll D.A."/>
            <person name="Doetsch A."/>
            <person name="Huch M."/>
        </authorList>
    </citation>
    <scope>NUCLEOTIDE SEQUENCE [LARGE SCALE GENOMIC DNA]</scope>
    <source>
        <strain evidence="10">DSM 16106</strain>
    </source>
</reference>
<feature type="transmembrane region" description="Helical" evidence="7">
    <location>
        <begin position="122"/>
        <end position="142"/>
    </location>
</feature>
<keyword evidence="10" id="KW-1185">Reference proteome</keyword>
<name>A0A3N0B360_9ACTN</name>
<feature type="transmembrane region" description="Helical" evidence="7">
    <location>
        <begin position="65"/>
        <end position="87"/>
    </location>
</feature>
<dbReference type="Pfam" id="PF00528">
    <property type="entry name" value="BPD_transp_1"/>
    <property type="match status" value="1"/>
</dbReference>
<dbReference type="Proteomes" id="UP000278632">
    <property type="component" value="Unassembled WGS sequence"/>
</dbReference>
<keyword evidence="3" id="KW-1003">Cell membrane</keyword>
<organism evidence="9 10">
    <name type="scientific">Paraeggerthella hongkongensis</name>
    <dbReference type="NCBI Taxonomy" id="230658"/>
    <lineage>
        <taxon>Bacteria</taxon>
        <taxon>Bacillati</taxon>
        <taxon>Actinomycetota</taxon>
        <taxon>Coriobacteriia</taxon>
        <taxon>Eggerthellales</taxon>
        <taxon>Eggerthellaceae</taxon>
        <taxon>Paraeggerthella</taxon>
    </lineage>
</organism>
<evidence type="ECO:0000256" key="4">
    <source>
        <dbReference type="ARBA" id="ARBA00022692"/>
    </source>
</evidence>
<evidence type="ECO:0000256" key="2">
    <source>
        <dbReference type="ARBA" id="ARBA00022448"/>
    </source>
</evidence>
<evidence type="ECO:0000256" key="6">
    <source>
        <dbReference type="ARBA" id="ARBA00023136"/>
    </source>
</evidence>
<dbReference type="PANTHER" id="PTHR30450">
    <property type="entry name" value="ABC TRANSPORTER PERMEASE"/>
    <property type="match status" value="1"/>
</dbReference>
<dbReference type="InterPro" id="IPR000515">
    <property type="entry name" value="MetI-like"/>
</dbReference>
<sequence>MLDSIMRIAPELGAALGQTAFMCSVALAAAVVVGGALGILLYVTGTRLFVKNVWVNRLVGAVLNVVRSIPFLILLIFLLPLSSLIVGTKIGSEAVVVPLSIAAIAFFARLSETSFAEVDGGMLEAAFAAGASKTAVVLFVLLPEARIPLIKGITITAISILGFSAMAGIVGGGGLGDLAYRYGYQRYQADVMVSCIAVLIVLVQAIQLLGDAWVARAQKMR</sequence>
<comment type="caution">
    <text evidence="9">The sequence shown here is derived from an EMBL/GenBank/DDBJ whole genome shotgun (WGS) entry which is preliminary data.</text>
</comment>
<dbReference type="GO" id="GO:0005886">
    <property type="term" value="C:plasma membrane"/>
    <property type="evidence" value="ECO:0007669"/>
    <property type="project" value="UniProtKB-SubCell"/>
</dbReference>
<feature type="transmembrane region" description="Helical" evidence="7">
    <location>
        <begin position="94"/>
        <end position="110"/>
    </location>
</feature>
<dbReference type="PANTHER" id="PTHR30450:SF1">
    <property type="entry name" value="D-METHIONINE TRANSPORT SYSTEM PERMEASE PROTEIN METI-RELATED"/>
    <property type="match status" value="1"/>
</dbReference>
<comment type="similarity">
    <text evidence="7">Belongs to the binding-protein-dependent transport system permease family.</text>
</comment>
<dbReference type="InterPro" id="IPR051322">
    <property type="entry name" value="AA_ABC_Transporter_Permease"/>
</dbReference>
<dbReference type="GO" id="GO:0048473">
    <property type="term" value="P:D-methionine transmembrane transport"/>
    <property type="evidence" value="ECO:0007669"/>
    <property type="project" value="TreeGrafter"/>
</dbReference>
<comment type="subcellular location">
    <subcellularLocation>
        <location evidence="1 7">Cell membrane</location>
        <topology evidence="1 7">Multi-pass membrane protein</topology>
    </subcellularLocation>
</comment>
<keyword evidence="6 7" id="KW-0472">Membrane</keyword>
<keyword evidence="4 7" id="KW-0812">Transmembrane</keyword>
<dbReference type="SUPFAM" id="SSF161098">
    <property type="entry name" value="MetI-like"/>
    <property type="match status" value="1"/>
</dbReference>
<accession>A0A3N0B360</accession>
<feature type="transmembrane region" description="Helical" evidence="7">
    <location>
        <begin position="149"/>
        <end position="171"/>
    </location>
</feature>
<evidence type="ECO:0000259" key="8">
    <source>
        <dbReference type="PROSITE" id="PS50928"/>
    </source>
</evidence>
<proteinExistence type="inferred from homology"/>
<evidence type="ECO:0000256" key="5">
    <source>
        <dbReference type="ARBA" id="ARBA00022989"/>
    </source>
</evidence>